<feature type="transmembrane region" description="Helical" evidence="7">
    <location>
        <begin position="162"/>
        <end position="181"/>
    </location>
</feature>
<dbReference type="PRINTS" id="PR00447">
    <property type="entry name" value="NATRESASSCMP"/>
</dbReference>
<evidence type="ECO:0000256" key="5">
    <source>
        <dbReference type="ARBA" id="ARBA00022989"/>
    </source>
</evidence>
<feature type="transmembrane region" description="Helical" evidence="7">
    <location>
        <begin position="56"/>
        <end position="74"/>
    </location>
</feature>
<evidence type="ECO:0000256" key="1">
    <source>
        <dbReference type="ARBA" id="ARBA00004141"/>
    </source>
</evidence>
<dbReference type="GO" id="GO:0015293">
    <property type="term" value="F:symporter activity"/>
    <property type="evidence" value="ECO:0007669"/>
    <property type="project" value="UniProtKB-KW"/>
</dbReference>
<feature type="transmembrane region" description="Helical" evidence="7">
    <location>
        <begin position="134"/>
        <end position="150"/>
    </location>
</feature>
<dbReference type="Pfam" id="PF01566">
    <property type="entry name" value="Nramp"/>
    <property type="match status" value="1"/>
</dbReference>
<evidence type="ECO:0000256" key="4">
    <source>
        <dbReference type="ARBA" id="ARBA00022847"/>
    </source>
</evidence>
<feature type="transmembrane region" description="Helical" evidence="7">
    <location>
        <begin position="201"/>
        <end position="220"/>
    </location>
</feature>
<dbReference type="GO" id="GO:0005384">
    <property type="term" value="F:manganese ion transmembrane transporter activity"/>
    <property type="evidence" value="ECO:0007669"/>
    <property type="project" value="TreeGrafter"/>
</dbReference>
<dbReference type="InterPro" id="IPR001046">
    <property type="entry name" value="NRAMP_fam"/>
</dbReference>
<gene>
    <name evidence="8" type="ORF">GGR21_003083</name>
</gene>
<evidence type="ECO:0000256" key="7">
    <source>
        <dbReference type="SAM" id="Phobius"/>
    </source>
</evidence>
<evidence type="ECO:0000313" key="8">
    <source>
        <dbReference type="EMBL" id="MBB4037168.1"/>
    </source>
</evidence>
<evidence type="ECO:0000256" key="6">
    <source>
        <dbReference type="ARBA" id="ARBA00023136"/>
    </source>
</evidence>
<dbReference type="GO" id="GO:0005886">
    <property type="term" value="C:plasma membrane"/>
    <property type="evidence" value="ECO:0007669"/>
    <property type="project" value="TreeGrafter"/>
</dbReference>
<feature type="transmembrane region" description="Helical" evidence="7">
    <location>
        <begin position="363"/>
        <end position="382"/>
    </location>
</feature>
<keyword evidence="4" id="KW-0769">Symport</keyword>
<feature type="transmembrane region" description="Helical" evidence="7">
    <location>
        <begin position="292"/>
        <end position="324"/>
    </location>
</feature>
<keyword evidence="2" id="KW-0813">Transport</keyword>
<keyword evidence="6 7" id="KW-0472">Membrane</keyword>
<dbReference type="GO" id="GO:0034755">
    <property type="term" value="P:iron ion transmembrane transport"/>
    <property type="evidence" value="ECO:0007669"/>
    <property type="project" value="TreeGrafter"/>
</dbReference>
<dbReference type="RefSeq" id="WP_183308028.1">
    <property type="nucleotide sequence ID" value="NZ_JACIEP010000011.1"/>
</dbReference>
<sequence length="428" mass="47143">MKNLFKRLKQEYKTINRRQKSSAFELLKYIGPGLLVTVGFIDPGNWASNFAAGSEFGYALLWVVTLSTIMLIILQHNVAHLGIVTGLCLSEAANKYLPRTGSRIVLWSAMGASVSTSLAEILGGAIALNMLFDVPIKIGAVLVTVFVFFMTFSNSYRKIERYIIAFVSLIGLSFIYELFLVDIEWGEAARSWVVPSVPQGSMLIIMSVLGAVVMPHNLFLHSEIIQSRQWNLQDEKVMEKQLKYEFFDTFFSMLIGWAINSAMILLAASTFFKQGMVVDDLQQAHSLLEPLLGSNAVIIFAVALLFAGVSSSMTSGIAAGSIFAGMYNEPYNVKDIHSRTGIAISLGIGLCIIFLIGDPFKGLIISQAVLSMQLPVTVFLQVRLTSSKEVMGKYANTPFTKFLLYGIATVVTFLNVLLLASFFVDIKL</sequence>
<feature type="transmembrane region" description="Helical" evidence="7">
    <location>
        <begin position="21"/>
        <end position="41"/>
    </location>
</feature>
<keyword evidence="9" id="KW-1185">Reference proteome</keyword>
<feature type="transmembrane region" description="Helical" evidence="7">
    <location>
        <begin position="402"/>
        <end position="424"/>
    </location>
</feature>
<evidence type="ECO:0000313" key="9">
    <source>
        <dbReference type="Proteomes" id="UP000555103"/>
    </source>
</evidence>
<protein>
    <submittedName>
        <fullName evidence="8">Manganese transport protein</fullName>
    </submittedName>
</protein>
<evidence type="ECO:0000256" key="3">
    <source>
        <dbReference type="ARBA" id="ARBA00022692"/>
    </source>
</evidence>
<feature type="transmembrane region" description="Helical" evidence="7">
    <location>
        <begin position="336"/>
        <end position="357"/>
    </location>
</feature>
<organism evidence="8 9">
    <name type="scientific">Dysgonomonas hofstadii</name>
    <dbReference type="NCBI Taxonomy" id="637886"/>
    <lineage>
        <taxon>Bacteria</taxon>
        <taxon>Pseudomonadati</taxon>
        <taxon>Bacteroidota</taxon>
        <taxon>Bacteroidia</taxon>
        <taxon>Bacteroidales</taxon>
        <taxon>Dysgonomonadaceae</taxon>
        <taxon>Dysgonomonas</taxon>
    </lineage>
</organism>
<dbReference type="EMBL" id="JACIEP010000011">
    <property type="protein sequence ID" value="MBB4037168.1"/>
    <property type="molecule type" value="Genomic_DNA"/>
</dbReference>
<feature type="transmembrane region" description="Helical" evidence="7">
    <location>
        <begin position="250"/>
        <end position="272"/>
    </location>
</feature>
<dbReference type="AlphaFoldDB" id="A0A840CSR3"/>
<accession>A0A840CSR3</accession>
<dbReference type="GO" id="GO:0015086">
    <property type="term" value="F:cadmium ion transmembrane transporter activity"/>
    <property type="evidence" value="ECO:0007669"/>
    <property type="project" value="TreeGrafter"/>
</dbReference>
<reference evidence="8 9" key="1">
    <citation type="submission" date="2020-08" db="EMBL/GenBank/DDBJ databases">
        <title>Genomic Encyclopedia of Type Strains, Phase IV (KMG-IV): sequencing the most valuable type-strain genomes for metagenomic binning, comparative biology and taxonomic classification.</title>
        <authorList>
            <person name="Goeker M."/>
        </authorList>
    </citation>
    <scope>NUCLEOTIDE SEQUENCE [LARGE SCALE GENOMIC DNA]</scope>
    <source>
        <strain evidence="8 9">DSM 104969</strain>
    </source>
</reference>
<dbReference type="Proteomes" id="UP000555103">
    <property type="component" value="Unassembled WGS sequence"/>
</dbReference>
<keyword evidence="5 7" id="KW-1133">Transmembrane helix</keyword>
<proteinExistence type="predicted"/>
<dbReference type="NCBIfam" id="NF037982">
    <property type="entry name" value="Nramp_1"/>
    <property type="match status" value="1"/>
</dbReference>
<dbReference type="PANTHER" id="PTHR11706:SF33">
    <property type="entry name" value="NATURAL RESISTANCE-ASSOCIATED MACROPHAGE PROTEIN 2"/>
    <property type="match status" value="1"/>
</dbReference>
<dbReference type="PANTHER" id="PTHR11706">
    <property type="entry name" value="SOLUTE CARRIER PROTEIN FAMILY 11 MEMBER"/>
    <property type="match status" value="1"/>
</dbReference>
<evidence type="ECO:0000256" key="2">
    <source>
        <dbReference type="ARBA" id="ARBA00022448"/>
    </source>
</evidence>
<comment type="caution">
    <text evidence="8">The sequence shown here is derived from an EMBL/GenBank/DDBJ whole genome shotgun (WGS) entry which is preliminary data.</text>
</comment>
<keyword evidence="3 7" id="KW-0812">Transmembrane</keyword>
<comment type="subcellular location">
    <subcellularLocation>
        <location evidence="1">Membrane</location>
        <topology evidence="1">Multi-pass membrane protein</topology>
    </subcellularLocation>
</comment>
<name>A0A840CSR3_9BACT</name>
<feature type="transmembrane region" description="Helical" evidence="7">
    <location>
        <begin position="104"/>
        <end position="128"/>
    </location>
</feature>